<dbReference type="AlphaFoldDB" id="A0A0C3BPH5"/>
<protein>
    <recommendedName>
        <fullName evidence="3">DRBM domain-containing protein</fullName>
    </recommendedName>
</protein>
<evidence type="ECO:0008006" key="3">
    <source>
        <dbReference type="Google" id="ProtNLM"/>
    </source>
</evidence>
<reference evidence="1 2" key="1">
    <citation type="submission" date="2014-04" db="EMBL/GenBank/DDBJ databases">
        <authorList>
            <consortium name="DOE Joint Genome Institute"/>
            <person name="Kuo A."/>
            <person name="Zuccaro A."/>
            <person name="Kohler A."/>
            <person name="Nagy L.G."/>
            <person name="Floudas D."/>
            <person name="Copeland A."/>
            <person name="Barry K.W."/>
            <person name="Cichocki N."/>
            <person name="Veneault-Fourrey C."/>
            <person name="LaButti K."/>
            <person name="Lindquist E.A."/>
            <person name="Lipzen A."/>
            <person name="Lundell T."/>
            <person name="Morin E."/>
            <person name="Murat C."/>
            <person name="Sun H."/>
            <person name="Tunlid A."/>
            <person name="Henrissat B."/>
            <person name="Grigoriev I.V."/>
            <person name="Hibbett D.S."/>
            <person name="Martin F."/>
            <person name="Nordberg H.P."/>
            <person name="Cantor M.N."/>
            <person name="Hua S.X."/>
        </authorList>
    </citation>
    <scope>NUCLEOTIDE SEQUENCE [LARGE SCALE GENOMIC DNA]</scope>
    <source>
        <strain evidence="1 2">MAFF 305830</strain>
    </source>
</reference>
<organism evidence="1 2">
    <name type="scientific">Serendipita vermifera MAFF 305830</name>
    <dbReference type="NCBI Taxonomy" id="933852"/>
    <lineage>
        <taxon>Eukaryota</taxon>
        <taxon>Fungi</taxon>
        <taxon>Dikarya</taxon>
        <taxon>Basidiomycota</taxon>
        <taxon>Agaricomycotina</taxon>
        <taxon>Agaricomycetes</taxon>
        <taxon>Sebacinales</taxon>
        <taxon>Serendipitaceae</taxon>
        <taxon>Serendipita</taxon>
    </lineage>
</organism>
<dbReference type="HOGENOM" id="CLU_152732_0_0_1"/>
<evidence type="ECO:0000313" key="2">
    <source>
        <dbReference type="Proteomes" id="UP000054097"/>
    </source>
</evidence>
<proteinExistence type="predicted"/>
<dbReference type="Gene3D" id="3.30.160.20">
    <property type="match status" value="1"/>
</dbReference>
<feature type="non-terminal residue" evidence="1">
    <location>
        <position position="1"/>
    </location>
</feature>
<keyword evidence="2" id="KW-1185">Reference proteome</keyword>
<name>A0A0C3BPH5_SERVB</name>
<dbReference type="OrthoDB" id="5560287at2759"/>
<dbReference type="Proteomes" id="UP000054097">
    <property type="component" value="Unassembled WGS sequence"/>
</dbReference>
<dbReference type="SUPFAM" id="SSF54768">
    <property type="entry name" value="dsRNA-binding domain-like"/>
    <property type="match status" value="1"/>
</dbReference>
<dbReference type="EMBL" id="KN824278">
    <property type="protein sequence ID" value="KIM33346.1"/>
    <property type="molecule type" value="Genomic_DNA"/>
</dbReference>
<gene>
    <name evidence="1" type="ORF">M408DRAFT_61187</name>
</gene>
<evidence type="ECO:0000313" key="1">
    <source>
        <dbReference type="EMBL" id="KIM33346.1"/>
    </source>
</evidence>
<reference evidence="2" key="2">
    <citation type="submission" date="2015-01" db="EMBL/GenBank/DDBJ databases">
        <title>Evolutionary Origins and Diversification of the Mycorrhizal Mutualists.</title>
        <authorList>
            <consortium name="DOE Joint Genome Institute"/>
            <consortium name="Mycorrhizal Genomics Consortium"/>
            <person name="Kohler A."/>
            <person name="Kuo A."/>
            <person name="Nagy L.G."/>
            <person name="Floudas D."/>
            <person name="Copeland A."/>
            <person name="Barry K.W."/>
            <person name="Cichocki N."/>
            <person name="Veneault-Fourrey C."/>
            <person name="LaButti K."/>
            <person name="Lindquist E.A."/>
            <person name="Lipzen A."/>
            <person name="Lundell T."/>
            <person name="Morin E."/>
            <person name="Murat C."/>
            <person name="Riley R."/>
            <person name="Ohm R."/>
            <person name="Sun H."/>
            <person name="Tunlid A."/>
            <person name="Henrissat B."/>
            <person name="Grigoriev I.V."/>
            <person name="Hibbett D.S."/>
            <person name="Martin F."/>
        </authorList>
    </citation>
    <scope>NUCLEOTIDE SEQUENCE [LARGE SCALE GENOMIC DNA]</scope>
    <source>
        <strain evidence="2">MAFF 305830</strain>
    </source>
</reference>
<accession>A0A0C3BPH5</accession>
<sequence>SSGPVSSTSQQRIPKLAPSLSGRQLLNQRLQKYKLPAIFRANLVGPAQAPRWKGSFWIKDTMLGTSNLEHSKAAAKEGAAMSALKWLNTNHYY</sequence>